<protein>
    <submittedName>
        <fullName evidence="2">Uncharacterized protein</fullName>
    </submittedName>
</protein>
<reference evidence="3" key="1">
    <citation type="submission" date="2014-03" db="EMBL/GenBank/DDBJ databases">
        <authorList>
            <person name="Aksoy S."/>
            <person name="Warren W."/>
            <person name="Wilson R.K."/>
        </authorList>
    </citation>
    <scope>NUCLEOTIDE SEQUENCE [LARGE SCALE GENOMIC DNA]</scope>
    <source>
        <strain evidence="3">IAEA</strain>
    </source>
</reference>
<sequence length="155" mass="15269">MATAAAAAAAGAGGGNAVALAIGCFFLAAAAAAGGDAVALAIGCFFLVNISSSASTIRFFPLCISSGVPIKCLSLTCNCKGASCFVLVAAATIPGVRAETAGDGNDDGDDGDDIKDNVFTSRFDCFCLAKFNSSIGNNSLLRAQAICPESGVISI</sequence>
<accession>A0A1A9WMB3</accession>
<name>A0A1A9WMB3_9MUSC</name>
<organism evidence="2 3">
    <name type="scientific">Glossina brevipalpis</name>
    <dbReference type="NCBI Taxonomy" id="37001"/>
    <lineage>
        <taxon>Eukaryota</taxon>
        <taxon>Metazoa</taxon>
        <taxon>Ecdysozoa</taxon>
        <taxon>Arthropoda</taxon>
        <taxon>Hexapoda</taxon>
        <taxon>Insecta</taxon>
        <taxon>Pterygota</taxon>
        <taxon>Neoptera</taxon>
        <taxon>Endopterygota</taxon>
        <taxon>Diptera</taxon>
        <taxon>Brachycera</taxon>
        <taxon>Muscomorpha</taxon>
        <taxon>Hippoboscoidea</taxon>
        <taxon>Glossinidae</taxon>
        <taxon>Glossina</taxon>
    </lineage>
</organism>
<dbReference type="EnsemblMetazoa" id="GBRI024851-RA">
    <property type="protein sequence ID" value="GBRI024851-PA"/>
    <property type="gene ID" value="GBRI024851"/>
</dbReference>
<keyword evidence="1" id="KW-1133">Transmembrane helix</keyword>
<dbReference type="VEuPathDB" id="VectorBase:GBRI024851"/>
<keyword evidence="1" id="KW-0812">Transmembrane</keyword>
<evidence type="ECO:0000256" key="1">
    <source>
        <dbReference type="SAM" id="Phobius"/>
    </source>
</evidence>
<dbReference type="Proteomes" id="UP000091820">
    <property type="component" value="Unassembled WGS sequence"/>
</dbReference>
<dbReference type="AlphaFoldDB" id="A0A1A9WMB3"/>
<keyword evidence="1" id="KW-0472">Membrane</keyword>
<proteinExistence type="predicted"/>
<feature type="transmembrane region" description="Helical" evidence="1">
    <location>
        <begin position="31"/>
        <end position="50"/>
    </location>
</feature>
<evidence type="ECO:0000313" key="2">
    <source>
        <dbReference type="EnsemblMetazoa" id="GBRI024851-PA"/>
    </source>
</evidence>
<evidence type="ECO:0000313" key="3">
    <source>
        <dbReference type="Proteomes" id="UP000091820"/>
    </source>
</evidence>
<reference evidence="2" key="2">
    <citation type="submission" date="2020-05" db="UniProtKB">
        <authorList>
            <consortium name="EnsemblMetazoa"/>
        </authorList>
    </citation>
    <scope>IDENTIFICATION</scope>
    <source>
        <strain evidence="2">IAEA</strain>
    </source>
</reference>
<keyword evidence="3" id="KW-1185">Reference proteome</keyword>